<sequence length="74" mass="8869">MRDQQQQRTANHADSLPTFFPSFDSFQHRQVVRIRKNVSRHFKTDVMLPQVVLIFILIPFKINIHFCNYNLIVI</sequence>
<feature type="transmembrane region" description="Helical" evidence="1">
    <location>
        <begin position="46"/>
        <end position="66"/>
    </location>
</feature>
<keyword evidence="3" id="KW-1185">Reference proteome</keyword>
<evidence type="ECO:0000256" key="1">
    <source>
        <dbReference type="SAM" id="Phobius"/>
    </source>
</evidence>
<gene>
    <name evidence="2" type="ORF">SAMEA4384070_04037</name>
</gene>
<accession>A0A240CCR5</accession>
<proteinExistence type="predicted"/>
<keyword evidence="1" id="KW-1133">Transmembrane helix</keyword>
<organism evidence="2 3">
    <name type="scientific">Serratia ficaria</name>
    <dbReference type="NCBI Taxonomy" id="61651"/>
    <lineage>
        <taxon>Bacteria</taxon>
        <taxon>Pseudomonadati</taxon>
        <taxon>Pseudomonadota</taxon>
        <taxon>Gammaproteobacteria</taxon>
        <taxon>Enterobacterales</taxon>
        <taxon>Yersiniaceae</taxon>
        <taxon>Serratia</taxon>
    </lineage>
</organism>
<keyword evidence="1" id="KW-0812">Transmembrane</keyword>
<dbReference type="EMBL" id="LT906479">
    <property type="protein sequence ID" value="SNW04848.1"/>
    <property type="molecule type" value="Genomic_DNA"/>
</dbReference>
<dbReference type="AlphaFoldDB" id="A0A240CCR5"/>
<name>A0A240CCR5_SERFI</name>
<dbReference type="Proteomes" id="UP000215134">
    <property type="component" value="Chromosome 1"/>
</dbReference>
<dbReference type="KEGG" id="sfj:SAMEA4384070_4037"/>
<evidence type="ECO:0000313" key="2">
    <source>
        <dbReference type="EMBL" id="SNW04848.1"/>
    </source>
</evidence>
<reference evidence="2 3" key="1">
    <citation type="submission" date="2017-06" db="EMBL/GenBank/DDBJ databases">
        <authorList>
            <consortium name="Pathogen Informatics"/>
        </authorList>
    </citation>
    <scope>NUCLEOTIDE SEQUENCE [LARGE SCALE GENOMIC DNA]</scope>
    <source>
        <strain evidence="2 3">NCTC12148</strain>
    </source>
</reference>
<protein>
    <submittedName>
        <fullName evidence="2">Uncharacterized protein</fullName>
    </submittedName>
</protein>
<evidence type="ECO:0000313" key="3">
    <source>
        <dbReference type="Proteomes" id="UP000215134"/>
    </source>
</evidence>
<keyword evidence="1" id="KW-0472">Membrane</keyword>